<dbReference type="PANTHER" id="PTHR30629">
    <property type="entry name" value="PROPHAGE INTEGRASE"/>
    <property type="match status" value="1"/>
</dbReference>
<name>A0A7Y6TX35_9BURK</name>
<dbReference type="AlphaFoldDB" id="A0A7Y6TX35"/>
<feature type="domain" description="Tyr recombinase" evidence="4">
    <location>
        <begin position="237"/>
        <end position="414"/>
    </location>
</feature>
<dbReference type="InterPro" id="IPR002104">
    <property type="entry name" value="Integrase_catalytic"/>
</dbReference>
<comment type="similarity">
    <text evidence="1">Belongs to the 'phage' integrase family.</text>
</comment>
<proteinExistence type="inferred from homology"/>
<keyword evidence="2" id="KW-0229">DNA integration</keyword>
<evidence type="ECO:0000256" key="1">
    <source>
        <dbReference type="ARBA" id="ARBA00008857"/>
    </source>
</evidence>
<evidence type="ECO:0000313" key="5">
    <source>
        <dbReference type="EMBL" id="NUZ06754.1"/>
    </source>
</evidence>
<dbReference type="SUPFAM" id="SSF56349">
    <property type="entry name" value="DNA breaking-rejoining enzymes"/>
    <property type="match status" value="1"/>
</dbReference>
<dbReference type="GO" id="GO:0003677">
    <property type="term" value="F:DNA binding"/>
    <property type="evidence" value="ECO:0007669"/>
    <property type="project" value="InterPro"/>
</dbReference>
<reference evidence="5 6" key="1">
    <citation type="submission" date="2020-06" db="EMBL/GenBank/DDBJ databases">
        <title>Schlegella sp. ID0723 isolated from air conditioner.</title>
        <authorList>
            <person name="Kim D.Y."/>
            <person name="Kim D.-U."/>
        </authorList>
    </citation>
    <scope>NUCLEOTIDE SEQUENCE [LARGE SCALE GENOMIC DNA]</scope>
    <source>
        <strain evidence="5 6">ID0723</strain>
    </source>
</reference>
<dbReference type="InterPro" id="IPR025166">
    <property type="entry name" value="Integrase_DNA_bind_dom"/>
</dbReference>
<dbReference type="EMBL" id="JABWMJ010000006">
    <property type="protein sequence ID" value="NUZ06754.1"/>
    <property type="molecule type" value="Genomic_DNA"/>
</dbReference>
<keyword evidence="6" id="KW-1185">Reference proteome</keyword>
<dbReference type="InterPro" id="IPR013762">
    <property type="entry name" value="Integrase-like_cat_sf"/>
</dbReference>
<gene>
    <name evidence="5" type="ORF">HQN59_13375</name>
</gene>
<dbReference type="Pfam" id="PF13356">
    <property type="entry name" value="Arm-DNA-bind_3"/>
    <property type="match status" value="1"/>
</dbReference>
<accession>A0A7Y6TX35</accession>
<dbReference type="Gene3D" id="3.30.160.390">
    <property type="entry name" value="Integrase, DNA-binding domain"/>
    <property type="match status" value="1"/>
</dbReference>
<dbReference type="Pfam" id="PF00589">
    <property type="entry name" value="Phage_integrase"/>
    <property type="match status" value="1"/>
</dbReference>
<organism evidence="5 6">
    <name type="scientific">Piscinibacter koreensis</name>
    <dbReference type="NCBI Taxonomy" id="2742824"/>
    <lineage>
        <taxon>Bacteria</taxon>
        <taxon>Pseudomonadati</taxon>
        <taxon>Pseudomonadota</taxon>
        <taxon>Betaproteobacteria</taxon>
        <taxon>Burkholderiales</taxon>
        <taxon>Sphaerotilaceae</taxon>
        <taxon>Piscinibacter</taxon>
    </lineage>
</organism>
<protein>
    <submittedName>
        <fullName evidence="5">Integrase family protein</fullName>
    </submittedName>
</protein>
<evidence type="ECO:0000259" key="4">
    <source>
        <dbReference type="PROSITE" id="PS51898"/>
    </source>
</evidence>
<dbReference type="Gene3D" id="1.10.443.10">
    <property type="entry name" value="Intergrase catalytic core"/>
    <property type="match status" value="1"/>
</dbReference>
<evidence type="ECO:0000256" key="3">
    <source>
        <dbReference type="ARBA" id="ARBA00023172"/>
    </source>
</evidence>
<dbReference type="InterPro" id="IPR011010">
    <property type="entry name" value="DNA_brk_join_enz"/>
</dbReference>
<dbReference type="PANTHER" id="PTHR30629:SF6">
    <property type="entry name" value="PROPHAGE INTEGRASE INTA-RELATED"/>
    <property type="match status" value="1"/>
</dbReference>
<keyword evidence="3" id="KW-0233">DNA recombination</keyword>
<comment type="caution">
    <text evidence="5">The sequence shown here is derived from an EMBL/GenBank/DDBJ whole genome shotgun (WGS) entry which is preliminary data.</text>
</comment>
<dbReference type="PROSITE" id="PS51898">
    <property type="entry name" value="TYR_RECOMBINASE"/>
    <property type="match status" value="1"/>
</dbReference>
<dbReference type="GO" id="GO:0006310">
    <property type="term" value="P:DNA recombination"/>
    <property type="evidence" value="ECO:0007669"/>
    <property type="project" value="UniProtKB-KW"/>
</dbReference>
<evidence type="ECO:0000256" key="2">
    <source>
        <dbReference type="ARBA" id="ARBA00022908"/>
    </source>
</evidence>
<dbReference type="Proteomes" id="UP000529637">
    <property type="component" value="Unassembled WGS sequence"/>
</dbReference>
<dbReference type="GO" id="GO:0015074">
    <property type="term" value="P:DNA integration"/>
    <property type="evidence" value="ECO:0007669"/>
    <property type="project" value="UniProtKB-KW"/>
</dbReference>
<evidence type="ECO:0000313" key="6">
    <source>
        <dbReference type="Proteomes" id="UP000529637"/>
    </source>
</evidence>
<dbReference type="RefSeq" id="WP_176069617.1">
    <property type="nucleotide sequence ID" value="NZ_JABWMJ010000006.1"/>
</dbReference>
<dbReference type="InterPro" id="IPR038488">
    <property type="entry name" value="Integrase_DNA-bd_sf"/>
</dbReference>
<dbReference type="InterPro" id="IPR050808">
    <property type="entry name" value="Phage_Integrase"/>
</dbReference>
<sequence length="449" mass="49313">MAKVKFTAGRLAAFECPADKAQAFLWDVETPGLAVRATSAGVKAFVFQRPFNGQSPRITIGRLDAWRISDAQSRARELQRLIDSGRDPRQVKAESLAEDAAKRSRDTVGALTVAEVWPRYMAEGKPRRKAAWKPRYVADLLKAADPGGRPKKRGKGLTKPGHLAALMPLRLAEINQDVIRDWYRSEARTAPIQAARAVAMFSGFLGWCSTKKDLRDLVDRNAARASDLGDVLPGVSRRRDALEVDQLEGWFAGTEKLRNRVAAAYLQVLVLTGARREELASLAWANVDFRWKKLTIADKVDATRVIPLTPYVAALLRRLQDQRSTDELRNPFVFASNVSDSRHIAEPRGPHAEVLADAGIPHVSIHGLRRTFSLLGEAAGAPAGAIAQVMGHKPSAVAEGYRPRSTDALRPFLLQIERFILEKAKVDVPEEDSSALALRIVAGATKSST</sequence>